<dbReference type="PANTHER" id="PTHR34322">
    <property type="entry name" value="TRANSPOSASE, Y1_TNP DOMAIN-CONTAINING"/>
    <property type="match status" value="1"/>
</dbReference>
<protein>
    <submittedName>
        <fullName evidence="2">Transposase IS200 like protein</fullName>
    </submittedName>
</protein>
<dbReference type="PANTHER" id="PTHR34322:SF2">
    <property type="entry name" value="TRANSPOSASE IS200-LIKE DOMAIN-CONTAINING PROTEIN"/>
    <property type="match status" value="1"/>
</dbReference>
<keyword evidence="3" id="KW-1185">Reference proteome</keyword>
<dbReference type="InterPro" id="IPR002686">
    <property type="entry name" value="Transposase_17"/>
</dbReference>
<feature type="domain" description="Transposase IS200-like" evidence="1">
    <location>
        <begin position="10"/>
        <end position="136"/>
    </location>
</feature>
<dbReference type="GO" id="GO:0004803">
    <property type="term" value="F:transposase activity"/>
    <property type="evidence" value="ECO:0007669"/>
    <property type="project" value="InterPro"/>
</dbReference>
<dbReference type="SMART" id="SM01321">
    <property type="entry name" value="Y1_Tnp"/>
    <property type="match status" value="1"/>
</dbReference>
<dbReference type="RefSeq" id="WP_146505540.1">
    <property type="nucleotide sequence ID" value="NZ_SJPG01000001.1"/>
</dbReference>
<name>A0A5C5XN08_9PLAN</name>
<dbReference type="EMBL" id="SJPG01000001">
    <property type="protein sequence ID" value="TWT63753.1"/>
    <property type="molecule type" value="Genomic_DNA"/>
</dbReference>
<dbReference type="AlphaFoldDB" id="A0A5C5XN08"/>
<dbReference type="InterPro" id="IPR036515">
    <property type="entry name" value="Transposase_17_sf"/>
</dbReference>
<dbReference type="Gene3D" id="3.30.70.1290">
    <property type="entry name" value="Transposase IS200-like"/>
    <property type="match status" value="1"/>
</dbReference>
<dbReference type="OrthoDB" id="278793at2"/>
<dbReference type="PROSITE" id="PS51257">
    <property type="entry name" value="PROKAR_LIPOPROTEIN"/>
    <property type="match status" value="1"/>
</dbReference>
<dbReference type="NCBIfam" id="NF047646">
    <property type="entry name" value="REP_Tyr_transpos"/>
    <property type="match status" value="1"/>
</dbReference>
<accession>A0A5C5XN08</accession>
<sequence length="171" mass="20626">MSDNRQQYQDQLYCHFVTFSCHRRRNLLQPDSPKRILLGKLNEQLSRQSAICVGFVVMPDHMHLLVWFPETGQLSRFMQTWKRLSSHAIRKWWEENRQNYSMNVDLSEGIWTPKYFSFEISEQQKLTEKLNYLHLNPVRAGLAERAVDWKWSSARWYEQHRSVGVPIKWIE</sequence>
<dbReference type="GO" id="GO:0003677">
    <property type="term" value="F:DNA binding"/>
    <property type="evidence" value="ECO:0007669"/>
    <property type="project" value="InterPro"/>
</dbReference>
<dbReference type="SUPFAM" id="SSF143422">
    <property type="entry name" value="Transposase IS200-like"/>
    <property type="match status" value="1"/>
</dbReference>
<dbReference type="Pfam" id="PF01797">
    <property type="entry name" value="Y1_Tnp"/>
    <property type="match status" value="1"/>
</dbReference>
<reference evidence="2 3" key="1">
    <citation type="submission" date="2019-02" db="EMBL/GenBank/DDBJ databases">
        <title>Deep-cultivation of Planctomycetes and their phenomic and genomic characterization uncovers novel biology.</title>
        <authorList>
            <person name="Wiegand S."/>
            <person name="Jogler M."/>
            <person name="Boedeker C."/>
            <person name="Pinto D."/>
            <person name="Vollmers J."/>
            <person name="Rivas-Marin E."/>
            <person name="Kohn T."/>
            <person name="Peeters S.H."/>
            <person name="Heuer A."/>
            <person name="Rast P."/>
            <person name="Oberbeckmann S."/>
            <person name="Bunk B."/>
            <person name="Jeske O."/>
            <person name="Meyerdierks A."/>
            <person name="Storesund J.E."/>
            <person name="Kallscheuer N."/>
            <person name="Luecker S."/>
            <person name="Lage O.M."/>
            <person name="Pohl T."/>
            <person name="Merkel B.J."/>
            <person name="Hornburger P."/>
            <person name="Mueller R.-W."/>
            <person name="Bruemmer F."/>
            <person name="Labrenz M."/>
            <person name="Spormann A.M."/>
            <person name="Op Den Camp H."/>
            <person name="Overmann J."/>
            <person name="Amann R."/>
            <person name="Jetten M.S.M."/>
            <person name="Mascher T."/>
            <person name="Medema M.H."/>
            <person name="Devos D.P."/>
            <person name="Kaster A.-K."/>
            <person name="Ovreas L."/>
            <person name="Rohde M."/>
            <person name="Galperin M.Y."/>
            <person name="Jogler C."/>
        </authorList>
    </citation>
    <scope>NUCLEOTIDE SEQUENCE [LARGE SCALE GENOMIC DNA]</scope>
    <source>
        <strain evidence="2 3">Pan54</strain>
    </source>
</reference>
<evidence type="ECO:0000313" key="2">
    <source>
        <dbReference type="EMBL" id="TWT63753.1"/>
    </source>
</evidence>
<proteinExistence type="predicted"/>
<dbReference type="GO" id="GO:0006313">
    <property type="term" value="P:DNA transposition"/>
    <property type="evidence" value="ECO:0007669"/>
    <property type="project" value="InterPro"/>
</dbReference>
<evidence type="ECO:0000259" key="1">
    <source>
        <dbReference type="SMART" id="SM01321"/>
    </source>
</evidence>
<dbReference type="Proteomes" id="UP000316095">
    <property type="component" value="Unassembled WGS sequence"/>
</dbReference>
<organism evidence="2 3">
    <name type="scientific">Rubinisphaera italica</name>
    <dbReference type="NCBI Taxonomy" id="2527969"/>
    <lineage>
        <taxon>Bacteria</taxon>
        <taxon>Pseudomonadati</taxon>
        <taxon>Planctomycetota</taxon>
        <taxon>Planctomycetia</taxon>
        <taxon>Planctomycetales</taxon>
        <taxon>Planctomycetaceae</taxon>
        <taxon>Rubinisphaera</taxon>
    </lineage>
</organism>
<gene>
    <name evidence="2" type="ORF">Pan54_45110</name>
</gene>
<comment type="caution">
    <text evidence="2">The sequence shown here is derived from an EMBL/GenBank/DDBJ whole genome shotgun (WGS) entry which is preliminary data.</text>
</comment>
<evidence type="ECO:0000313" key="3">
    <source>
        <dbReference type="Proteomes" id="UP000316095"/>
    </source>
</evidence>